<keyword evidence="2" id="KW-1185">Reference proteome</keyword>
<dbReference type="Proteomes" id="UP000799444">
    <property type="component" value="Unassembled WGS sequence"/>
</dbReference>
<accession>A0A9P4UX17</accession>
<name>A0A9P4UX17_9PLEO</name>
<reference evidence="1" key="1">
    <citation type="journal article" date="2020" name="Stud. Mycol.">
        <title>101 Dothideomycetes genomes: a test case for predicting lifestyles and emergence of pathogens.</title>
        <authorList>
            <person name="Haridas S."/>
            <person name="Albert R."/>
            <person name="Binder M."/>
            <person name="Bloem J."/>
            <person name="Labutti K."/>
            <person name="Salamov A."/>
            <person name="Andreopoulos B."/>
            <person name="Baker S."/>
            <person name="Barry K."/>
            <person name="Bills G."/>
            <person name="Bluhm B."/>
            <person name="Cannon C."/>
            <person name="Castanera R."/>
            <person name="Culley D."/>
            <person name="Daum C."/>
            <person name="Ezra D."/>
            <person name="Gonzalez J."/>
            <person name="Henrissat B."/>
            <person name="Kuo A."/>
            <person name="Liang C."/>
            <person name="Lipzen A."/>
            <person name="Lutzoni F."/>
            <person name="Magnuson J."/>
            <person name="Mondo S."/>
            <person name="Nolan M."/>
            <person name="Ohm R."/>
            <person name="Pangilinan J."/>
            <person name="Park H.-J."/>
            <person name="Ramirez L."/>
            <person name="Alfaro M."/>
            <person name="Sun H."/>
            <person name="Tritt A."/>
            <person name="Yoshinaga Y."/>
            <person name="Zwiers L.-H."/>
            <person name="Turgeon B."/>
            <person name="Goodwin S."/>
            <person name="Spatafora J."/>
            <person name="Crous P."/>
            <person name="Grigoriev I."/>
        </authorList>
    </citation>
    <scope>NUCLEOTIDE SEQUENCE</scope>
    <source>
        <strain evidence="1">CBS 125425</strain>
    </source>
</reference>
<gene>
    <name evidence="1" type="ORF">EJ04DRAFT_96957</name>
</gene>
<sequence>MMRPNWEWQYIRRVCWRSVYHNNLRAALQLYPGCDGKDQSDVLLPCERDVTRLSCASFGWEIRNWRDQLVGRECHCRWHVLPECDMSTDAGPQRGRTLLLSPLLHKRVFRREVWRLLRQNSSISEAGQRCQPSPRDDCYGAAKLRRVGKAESARR</sequence>
<proteinExistence type="predicted"/>
<protein>
    <submittedName>
        <fullName evidence="1">Uncharacterized protein</fullName>
    </submittedName>
</protein>
<evidence type="ECO:0000313" key="2">
    <source>
        <dbReference type="Proteomes" id="UP000799444"/>
    </source>
</evidence>
<dbReference type="AlphaFoldDB" id="A0A9P4UX17"/>
<evidence type="ECO:0000313" key="1">
    <source>
        <dbReference type="EMBL" id="KAF2728491.1"/>
    </source>
</evidence>
<dbReference type="EMBL" id="ML996278">
    <property type="protein sequence ID" value="KAF2728491.1"/>
    <property type="molecule type" value="Genomic_DNA"/>
</dbReference>
<comment type="caution">
    <text evidence="1">The sequence shown here is derived from an EMBL/GenBank/DDBJ whole genome shotgun (WGS) entry which is preliminary data.</text>
</comment>
<organism evidence="1 2">
    <name type="scientific">Polyplosphaeria fusca</name>
    <dbReference type="NCBI Taxonomy" id="682080"/>
    <lineage>
        <taxon>Eukaryota</taxon>
        <taxon>Fungi</taxon>
        <taxon>Dikarya</taxon>
        <taxon>Ascomycota</taxon>
        <taxon>Pezizomycotina</taxon>
        <taxon>Dothideomycetes</taxon>
        <taxon>Pleosporomycetidae</taxon>
        <taxon>Pleosporales</taxon>
        <taxon>Tetraplosphaeriaceae</taxon>
        <taxon>Polyplosphaeria</taxon>
    </lineage>
</organism>